<organism evidence="2 3">
    <name type="scientific">Phytophthora nicotianae (strain INRA-310)</name>
    <name type="common">Phytophthora parasitica</name>
    <dbReference type="NCBI Taxonomy" id="761204"/>
    <lineage>
        <taxon>Eukaryota</taxon>
        <taxon>Sar</taxon>
        <taxon>Stramenopiles</taxon>
        <taxon>Oomycota</taxon>
        <taxon>Peronosporomycetes</taxon>
        <taxon>Peronosporales</taxon>
        <taxon>Peronosporaceae</taxon>
        <taxon>Phytophthora</taxon>
    </lineage>
</organism>
<feature type="non-terminal residue" evidence="2">
    <location>
        <position position="141"/>
    </location>
</feature>
<reference evidence="2 3" key="2">
    <citation type="submission" date="2013-11" db="EMBL/GenBank/DDBJ databases">
        <title>The Genome Sequence of Phytophthora parasitica INRA-310.</title>
        <authorList>
            <consortium name="The Broad Institute Genomics Platform"/>
            <person name="Russ C."/>
            <person name="Tyler B."/>
            <person name="Panabieres F."/>
            <person name="Shan W."/>
            <person name="Tripathy S."/>
            <person name="Grunwald N."/>
            <person name="Machado M."/>
            <person name="Johnson C.S."/>
            <person name="Arredondo F."/>
            <person name="Hong C."/>
            <person name="Coffey M."/>
            <person name="Young S.K."/>
            <person name="Zeng Q."/>
            <person name="Gargeya S."/>
            <person name="Fitzgerald M."/>
            <person name="Abouelleil A."/>
            <person name="Alvarado L."/>
            <person name="Chapman S.B."/>
            <person name="Gainer-Dewar J."/>
            <person name="Goldberg J."/>
            <person name="Griggs A."/>
            <person name="Gujja S."/>
            <person name="Hansen M."/>
            <person name="Howarth C."/>
            <person name="Imamovic A."/>
            <person name="Ireland A."/>
            <person name="Larimer J."/>
            <person name="McCowan C."/>
            <person name="Murphy C."/>
            <person name="Pearson M."/>
            <person name="Poon T.W."/>
            <person name="Priest M."/>
            <person name="Roberts A."/>
            <person name="Saif S."/>
            <person name="Shea T."/>
            <person name="Sykes S."/>
            <person name="Wortman J."/>
            <person name="Nusbaum C."/>
            <person name="Birren B."/>
        </authorList>
    </citation>
    <scope>NUCLEOTIDE SEQUENCE [LARGE SCALE GENOMIC DNA]</scope>
    <source>
        <strain evidence="2 3">INRA-310</strain>
    </source>
</reference>
<proteinExistence type="predicted"/>
<protein>
    <submittedName>
        <fullName evidence="2">Uncharacterized protein</fullName>
    </submittedName>
</protein>
<accession>W2PC53</accession>
<dbReference type="GeneID" id="20188828"/>
<evidence type="ECO:0000256" key="1">
    <source>
        <dbReference type="SAM" id="Phobius"/>
    </source>
</evidence>
<feature type="transmembrane region" description="Helical" evidence="1">
    <location>
        <begin position="47"/>
        <end position="65"/>
    </location>
</feature>
<dbReference type="VEuPathDB" id="FungiDB:PPTG_20196"/>
<keyword evidence="1" id="KW-0472">Membrane</keyword>
<evidence type="ECO:0000313" key="2">
    <source>
        <dbReference type="EMBL" id="ETM97589.1"/>
    </source>
</evidence>
<name>W2PC53_PHYN3</name>
<gene>
    <name evidence="2" type="ORF">PPTG_20196</name>
</gene>
<keyword evidence="1" id="KW-1133">Transmembrane helix</keyword>
<evidence type="ECO:0000313" key="3">
    <source>
        <dbReference type="Proteomes" id="UP000018817"/>
    </source>
</evidence>
<dbReference type="RefSeq" id="XP_008917112.1">
    <property type="nucleotide sequence ID" value="XM_008918864.1"/>
</dbReference>
<reference evidence="3" key="1">
    <citation type="submission" date="2011-12" db="EMBL/GenBank/DDBJ databases">
        <authorList>
            <consortium name="The Broad Institute Genome Sequencing Platform"/>
            <person name="Russ C."/>
            <person name="Tyler B."/>
            <person name="Panabieres F."/>
            <person name="Shan W."/>
            <person name="Tripathy S."/>
            <person name="Grunwald N."/>
            <person name="Machado M."/>
            <person name="Young S.K."/>
            <person name="Zeng Q."/>
            <person name="Gargeya S."/>
            <person name="Fitzgerald M."/>
            <person name="Haas B."/>
            <person name="Abouelleil A."/>
            <person name="Alvarado L."/>
            <person name="Arachchi H.M."/>
            <person name="Berlin A."/>
            <person name="Chapman S.B."/>
            <person name="Gearin G."/>
            <person name="Goldberg J."/>
            <person name="Griggs A."/>
            <person name="Gujja S."/>
            <person name="Hansen M."/>
            <person name="Heiman D."/>
            <person name="Howarth C."/>
            <person name="Larimer J."/>
            <person name="Lui A."/>
            <person name="MacDonald P.J.P."/>
            <person name="McCowen C."/>
            <person name="Montmayeur A."/>
            <person name="Murphy C."/>
            <person name="Neiman D."/>
            <person name="Pearson M."/>
            <person name="Priest M."/>
            <person name="Roberts A."/>
            <person name="Saif S."/>
            <person name="Shea T."/>
            <person name="Sisk P."/>
            <person name="Stolte C."/>
            <person name="Sykes S."/>
            <person name="Wortman J."/>
            <person name="Nusbaum C."/>
            <person name="Birren B."/>
        </authorList>
    </citation>
    <scope>NUCLEOTIDE SEQUENCE [LARGE SCALE GENOMIC DNA]</scope>
    <source>
        <strain evidence="3">INRA-310</strain>
    </source>
</reference>
<dbReference type="EMBL" id="KI669905">
    <property type="protein sequence ID" value="ETM97589.1"/>
    <property type="molecule type" value="Genomic_DNA"/>
</dbReference>
<dbReference type="AlphaFoldDB" id="W2PC53"/>
<sequence length="141" mass="16116">MVAELRPRATNHHRDPLYVEAPLLPYYAGAASPKSSSSSRIRRWKRLLLLGCILYVSLLFVWFGFMKARKGGEIFGGPLDNFISIANLDENKINYLHAHEDRELRTDFVFAELEMEFLHKINASVERDEAAILEAEAHAKT</sequence>
<keyword evidence="1" id="KW-0812">Transmembrane</keyword>
<dbReference type="Proteomes" id="UP000018817">
    <property type="component" value="Unassembled WGS sequence"/>
</dbReference>